<sequence length="62" mass="7204">MLAFKHYPLLKVKKENAFSDLPKNIYTSIRNLNNSGSQANNQFHEQESQAYEQGFQVNKQES</sequence>
<dbReference type="AlphaFoldDB" id="A0A9N9FDS9"/>
<accession>A0A9N9FDS9</accession>
<evidence type="ECO:0000313" key="3">
    <source>
        <dbReference type="Proteomes" id="UP000789759"/>
    </source>
</evidence>
<organism evidence="2 3">
    <name type="scientific">Cetraspora pellucida</name>
    <dbReference type="NCBI Taxonomy" id="1433469"/>
    <lineage>
        <taxon>Eukaryota</taxon>
        <taxon>Fungi</taxon>
        <taxon>Fungi incertae sedis</taxon>
        <taxon>Mucoromycota</taxon>
        <taxon>Glomeromycotina</taxon>
        <taxon>Glomeromycetes</taxon>
        <taxon>Diversisporales</taxon>
        <taxon>Gigasporaceae</taxon>
        <taxon>Cetraspora</taxon>
    </lineage>
</organism>
<evidence type="ECO:0000256" key="1">
    <source>
        <dbReference type="SAM" id="MobiDB-lite"/>
    </source>
</evidence>
<keyword evidence="3" id="KW-1185">Reference proteome</keyword>
<protein>
    <submittedName>
        <fullName evidence="2">17580_t:CDS:1</fullName>
    </submittedName>
</protein>
<name>A0A9N9FDS9_9GLOM</name>
<proteinExistence type="predicted"/>
<dbReference type="Proteomes" id="UP000789759">
    <property type="component" value="Unassembled WGS sequence"/>
</dbReference>
<gene>
    <name evidence="2" type="ORF">CPELLU_LOCUS3666</name>
</gene>
<evidence type="ECO:0000313" key="2">
    <source>
        <dbReference type="EMBL" id="CAG8527028.1"/>
    </source>
</evidence>
<reference evidence="2" key="1">
    <citation type="submission" date="2021-06" db="EMBL/GenBank/DDBJ databases">
        <authorList>
            <person name="Kallberg Y."/>
            <person name="Tangrot J."/>
            <person name="Rosling A."/>
        </authorList>
    </citation>
    <scope>NUCLEOTIDE SEQUENCE</scope>
    <source>
        <strain evidence="2">FL966</strain>
    </source>
</reference>
<comment type="caution">
    <text evidence="2">The sequence shown here is derived from an EMBL/GenBank/DDBJ whole genome shotgun (WGS) entry which is preliminary data.</text>
</comment>
<dbReference type="OrthoDB" id="2442949at2759"/>
<dbReference type="EMBL" id="CAJVQA010001809">
    <property type="protein sequence ID" value="CAG8527028.1"/>
    <property type="molecule type" value="Genomic_DNA"/>
</dbReference>
<feature type="region of interest" description="Disordered" evidence="1">
    <location>
        <begin position="32"/>
        <end position="62"/>
    </location>
</feature>